<reference evidence="4 5" key="1">
    <citation type="submission" date="2020-10" db="EMBL/GenBank/DDBJ databases">
        <title>ChiBAC.</title>
        <authorList>
            <person name="Zenner C."/>
            <person name="Hitch T.C.A."/>
            <person name="Clavel T."/>
        </authorList>
    </citation>
    <scope>NUCLEOTIDE SEQUENCE [LARGE SCALE GENOMIC DNA]</scope>
    <source>
        <strain evidence="4 5">DSM 109015</strain>
    </source>
</reference>
<dbReference type="SUPFAM" id="SSF50891">
    <property type="entry name" value="Cyclophilin-like"/>
    <property type="match status" value="1"/>
</dbReference>
<evidence type="ECO:0000313" key="5">
    <source>
        <dbReference type="Proteomes" id="UP000768567"/>
    </source>
</evidence>
<comment type="caution">
    <text evidence="4">The sequence shown here is derived from an EMBL/GenBank/DDBJ whole genome shotgun (WGS) entry which is preliminary data.</text>
</comment>
<dbReference type="InterPro" id="IPR029000">
    <property type="entry name" value="Cyclophilin-like_dom_sf"/>
</dbReference>
<evidence type="ECO:0000313" key="4">
    <source>
        <dbReference type="EMBL" id="MBE5037761.1"/>
    </source>
</evidence>
<feature type="chain" id="PRO_5047170748" description="Cyclophilin-like domain-containing protein" evidence="2">
    <location>
        <begin position="24"/>
        <end position="183"/>
    </location>
</feature>
<proteinExistence type="predicted"/>
<dbReference type="PROSITE" id="PS51257">
    <property type="entry name" value="PROKAR_LIPOPROTEIN"/>
    <property type="match status" value="1"/>
</dbReference>
<feature type="signal peptide" evidence="2">
    <location>
        <begin position="1"/>
        <end position="23"/>
    </location>
</feature>
<evidence type="ECO:0000256" key="1">
    <source>
        <dbReference type="SAM" id="MobiDB-lite"/>
    </source>
</evidence>
<feature type="region of interest" description="Disordered" evidence="1">
    <location>
        <begin position="28"/>
        <end position="70"/>
    </location>
</feature>
<feature type="domain" description="Cyclophilin-like" evidence="3">
    <location>
        <begin position="72"/>
        <end position="179"/>
    </location>
</feature>
<dbReference type="RefSeq" id="WP_193501350.1">
    <property type="nucleotide sequence ID" value="NZ_JADCKC010000002.1"/>
</dbReference>
<dbReference type="EMBL" id="JADCKC010000002">
    <property type="protein sequence ID" value="MBE5037761.1"/>
    <property type="molecule type" value="Genomic_DNA"/>
</dbReference>
<keyword evidence="2" id="KW-0732">Signal</keyword>
<protein>
    <recommendedName>
        <fullName evidence="3">Cyclophilin-like domain-containing protein</fullName>
    </recommendedName>
</protein>
<dbReference type="Proteomes" id="UP000768567">
    <property type="component" value="Unassembled WGS sequence"/>
</dbReference>
<dbReference type="Gene3D" id="2.40.100.20">
    <property type="match status" value="1"/>
</dbReference>
<keyword evidence="5" id="KW-1185">Reference proteome</keyword>
<accession>A0ABR9R3R8</accession>
<evidence type="ECO:0000259" key="3">
    <source>
        <dbReference type="Pfam" id="PF18050"/>
    </source>
</evidence>
<name>A0ABR9R3R8_9FIRM</name>
<sequence>MRQGKGWIIAACLLAGLLTGCGAWETTPSAAAPAPESSPAAGTHTDSAPAASATPETPSESTEEESPMKLTVTVNDAPFTATLADTEAARTLADMVEEQPVTLTLSDYAGFEKVGPLGFDLPASDRQTTTTAGDMVLYQGDQLVLFYGSNAWSYTRLGRIDDLSGWADALGSGDVTVTLSPAE</sequence>
<dbReference type="Pfam" id="PF18050">
    <property type="entry name" value="Cyclophil_like2"/>
    <property type="match status" value="1"/>
</dbReference>
<gene>
    <name evidence="4" type="ORF">INF35_08185</name>
</gene>
<dbReference type="InterPro" id="IPR041183">
    <property type="entry name" value="Cyclophilin-like"/>
</dbReference>
<organism evidence="4 5">
    <name type="scientific">Gemmiger gallinarum</name>
    <dbReference type="NCBI Taxonomy" id="2779354"/>
    <lineage>
        <taxon>Bacteria</taxon>
        <taxon>Bacillati</taxon>
        <taxon>Bacillota</taxon>
        <taxon>Clostridia</taxon>
        <taxon>Eubacteriales</taxon>
        <taxon>Gemmiger</taxon>
    </lineage>
</organism>
<evidence type="ECO:0000256" key="2">
    <source>
        <dbReference type="SAM" id="SignalP"/>
    </source>
</evidence>
<feature type="compositionally biased region" description="Low complexity" evidence="1">
    <location>
        <begin position="28"/>
        <end position="60"/>
    </location>
</feature>